<evidence type="ECO:0000259" key="1">
    <source>
        <dbReference type="Pfam" id="PF08818"/>
    </source>
</evidence>
<dbReference type="Gene3D" id="3.90.1150.200">
    <property type="match status" value="1"/>
</dbReference>
<sequence length="118" mass="12900">MAESEFANVDDYLATQPAEVREVLENVRQVLHDAVPGAGETISYNMPTLTLDDKPLLYFSGWKQHISLYPIPPVDEDLAAAITPYIAGKGTLKFPLQEPIPYDLVARIAGAFVAGRGK</sequence>
<reference evidence="2 3" key="2">
    <citation type="journal article" date="2010" name="Stand. Genomic Sci.">
        <title>Complete genome sequence of Kribbella flavida type strain (IFO 14399).</title>
        <authorList>
            <person name="Pukall R."/>
            <person name="Lapidus A."/>
            <person name="Glavina Del Rio T."/>
            <person name="Copeland A."/>
            <person name="Tice H."/>
            <person name="Cheng J.-F."/>
            <person name="Lucas S."/>
            <person name="Chen F."/>
            <person name="Nolan M."/>
            <person name="LaButti K."/>
            <person name="Pati A."/>
            <person name="Ivanova N."/>
            <person name="Mavrommatis K."/>
            <person name="Mikhailova N."/>
            <person name="Pitluck S."/>
            <person name="Bruce D."/>
            <person name="Goodwin L."/>
            <person name="Land M."/>
            <person name="Hauser L."/>
            <person name="Chang Y.-J."/>
            <person name="Jeffries C.D."/>
            <person name="Chen A."/>
            <person name="Palaniappan K."/>
            <person name="Chain P."/>
            <person name="Rohde M."/>
            <person name="Goeker M."/>
            <person name="Bristow J."/>
            <person name="Eisen J.A."/>
            <person name="Markowitz V."/>
            <person name="Hugenholtz P."/>
            <person name="Kyrpides N.C."/>
            <person name="Klenk H.-P."/>
            <person name="Brettin T."/>
        </authorList>
    </citation>
    <scope>NUCLEOTIDE SEQUENCE [LARGE SCALE GENOMIC DNA]</scope>
    <source>
        <strain evidence="3">DSM 17836 / JCM 10339 / NBRC 14399</strain>
    </source>
</reference>
<dbReference type="AlphaFoldDB" id="D2PZ79"/>
<keyword evidence="3" id="KW-1185">Reference proteome</keyword>
<dbReference type="InterPro" id="IPR014922">
    <property type="entry name" value="YdhG-like"/>
</dbReference>
<dbReference type="EMBL" id="CP001736">
    <property type="protein sequence ID" value="ADB33688.1"/>
    <property type="molecule type" value="Genomic_DNA"/>
</dbReference>
<dbReference type="Proteomes" id="UP000007967">
    <property type="component" value="Chromosome"/>
</dbReference>
<dbReference type="eggNOG" id="COG5646">
    <property type="taxonomic scope" value="Bacteria"/>
</dbReference>
<dbReference type="SUPFAM" id="SSF159888">
    <property type="entry name" value="YdhG-like"/>
    <property type="match status" value="1"/>
</dbReference>
<dbReference type="HOGENOM" id="CLU_128703_3_0_11"/>
<organism evidence="2 3">
    <name type="scientific">Kribbella flavida (strain DSM 17836 / JCM 10339 / NBRC 14399)</name>
    <dbReference type="NCBI Taxonomy" id="479435"/>
    <lineage>
        <taxon>Bacteria</taxon>
        <taxon>Bacillati</taxon>
        <taxon>Actinomycetota</taxon>
        <taxon>Actinomycetes</taxon>
        <taxon>Propionibacteriales</taxon>
        <taxon>Kribbellaceae</taxon>
        <taxon>Kribbella</taxon>
    </lineage>
</organism>
<dbReference type="OrthoDB" id="3236524at2"/>
<gene>
    <name evidence="2" type="ordered locus">Kfla_4670</name>
</gene>
<dbReference type="STRING" id="479435.Kfla_4670"/>
<reference evidence="3" key="1">
    <citation type="submission" date="2009-09" db="EMBL/GenBank/DDBJ databases">
        <title>The complete genome of Kribbella flavida DSM 17836.</title>
        <authorList>
            <consortium name="US DOE Joint Genome Institute (JGI-PGF)"/>
            <person name="Lucas S."/>
            <person name="Copeland A."/>
            <person name="Lapidus A."/>
            <person name="Glavina del Rio T."/>
            <person name="Dalin E."/>
            <person name="Tice H."/>
            <person name="Bruce D."/>
            <person name="Goodwin L."/>
            <person name="Pitluck S."/>
            <person name="Kyrpides N."/>
            <person name="Mavromatis K."/>
            <person name="Ivanova N."/>
            <person name="Saunders E."/>
            <person name="Brettin T."/>
            <person name="Detter J.C."/>
            <person name="Han C."/>
            <person name="Larimer F."/>
            <person name="Land M."/>
            <person name="Hauser L."/>
            <person name="Markowitz V."/>
            <person name="Cheng J.-F."/>
            <person name="Hugenholtz P."/>
            <person name="Woyke T."/>
            <person name="Wu D."/>
            <person name="Pukall R."/>
            <person name="Klenk H.-P."/>
            <person name="Eisen J.A."/>
        </authorList>
    </citation>
    <scope>NUCLEOTIDE SEQUENCE [LARGE SCALE GENOMIC DNA]</scope>
    <source>
        <strain evidence="3">DSM 17836 / JCM 10339 / NBRC 14399</strain>
    </source>
</reference>
<evidence type="ECO:0000313" key="3">
    <source>
        <dbReference type="Proteomes" id="UP000007967"/>
    </source>
</evidence>
<dbReference type="Pfam" id="PF08818">
    <property type="entry name" value="DUF1801"/>
    <property type="match status" value="1"/>
</dbReference>
<protein>
    <recommendedName>
        <fullName evidence="1">YdhG-like domain-containing protein</fullName>
    </recommendedName>
</protein>
<evidence type="ECO:0000313" key="2">
    <source>
        <dbReference type="EMBL" id="ADB33688.1"/>
    </source>
</evidence>
<dbReference type="RefSeq" id="WP_012922242.1">
    <property type="nucleotide sequence ID" value="NC_013729.1"/>
</dbReference>
<feature type="domain" description="YdhG-like" evidence="1">
    <location>
        <begin position="21"/>
        <end position="109"/>
    </location>
</feature>
<accession>D2PZ79</accession>
<name>D2PZ79_KRIFD</name>
<dbReference type="KEGG" id="kfl:Kfla_4670"/>
<proteinExistence type="predicted"/>